<dbReference type="InterPro" id="IPR036291">
    <property type="entry name" value="NAD(P)-bd_dom_sf"/>
</dbReference>
<dbReference type="PANTHER" id="PTHR48106:SF13">
    <property type="entry name" value="QUINONE OXIDOREDUCTASE-RELATED"/>
    <property type="match status" value="1"/>
</dbReference>
<dbReference type="InterPro" id="IPR011032">
    <property type="entry name" value="GroES-like_sf"/>
</dbReference>
<evidence type="ECO:0000259" key="4">
    <source>
        <dbReference type="SMART" id="SM00829"/>
    </source>
</evidence>
<sequence>MALEQSSPTVTRSKPRSSIRSTSASRSSARVRRTRTFGAETVADPEPAAGQVLVDVRVAGVAYGDVIVRSGRYPLPLPWIPGIEVGGRVVAVGPEVDGSLLGATVVATTAGQAGGYAERAVATAAYAFPVPDGLALDVALTVFQAGALARGLLSAMRLRAEDTVLITAAAGRIGSLLVQTAKSAGATVIGAASSAKLTAVSEFGADHAVGYGAAGWAEQVRELTGGRGVTLALDAVGGRTTVSALAAIADGEGRLGLYGYASGDWPPLPVEAITRRGLTLSGPLGTVIRKPDADQRDDAGQALAAAARGELVPRIHARFELERAAEAHRELETRRSVGALVLTT</sequence>
<feature type="region of interest" description="Disordered" evidence="3">
    <location>
        <begin position="1"/>
        <end position="33"/>
    </location>
</feature>
<organism evidence="5 6">
    <name type="scientific">Amycolatopsis saalfeldensis</name>
    <dbReference type="NCBI Taxonomy" id="394193"/>
    <lineage>
        <taxon>Bacteria</taxon>
        <taxon>Bacillati</taxon>
        <taxon>Actinomycetota</taxon>
        <taxon>Actinomycetes</taxon>
        <taxon>Pseudonocardiales</taxon>
        <taxon>Pseudonocardiaceae</taxon>
        <taxon>Amycolatopsis</taxon>
    </lineage>
</organism>
<feature type="domain" description="Enoyl reductase (ER)" evidence="4">
    <location>
        <begin position="32"/>
        <end position="342"/>
    </location>
</feature>
<accession>A0A1H8U3D4</accession>
<keyword evidence="2" id="KW-0560">Oxidoreductase</keyword>
<dbReference type="GO" id="GO:0003960">
    <property type="term" value="F:quinone reductase (NADPH) activity"/>
    <property type="evidence" value="ECO:0007669"/>
    <property type="project" value="TreeGrafter"/>
</dbReference>
<dbReference type="SUPFAM" id="SSF50129">
    <property type="entry name" value="GroES-like"/>
    <property type="match status" value="1"/>
</dbReference>
<dbReference type="InterPro" id="IPR013149">
    <property type="entry name" value="ADH-like_C"/>
</dbReference>
<reference evidence="5 6" key="1">
    <citation type="submission" date="2016-10" db="EMBL/GenBank/DDBJ databases">
        <authorList>
            <person name="de Groot N.N."/>
        </authorList>
    </citation>
    <scope>NUCLEOTIDE SEQUENCE [LARGE SCALE GENOMIC DNA]</scope>
    <source>
        <strain evidence="5 6">DSM 44993</strain>
    </source>
</reference>
<dbReference type="Gene3D" id="3.40.50.720">
    <property type="entry name" value="NAD(P)-binding Rossmann-like Domain"/>
    <property type="match status" value="1"/>
</dbReference>
<dbReference type="InterPro" id="IPR020843">
    <property type="entry name" value="ER"/>
</dbReference>
<dbReference type="EMBL" id="FOEF01000003">
    <property type="protein sequence ID" value="SEO97782.1"/>
    <property type="molecule type" value="Genomic_DNA"/>
</dbReference>
<evidence type="ECO:0000313" key="5">
    <source>
        <dbReference type="EMBL" id="SEO97782.1"/>
    </source>
</evidence>
<dbReference type="GO" id="GO:0005829">
    <property type="term" value="C:cytosol"/>
    <property type="evidence" value="ECO:0007669"/>
    <property type="project" value="TreeGrafter"/>
</dbReference>
<dbReference type="GO" id="GO:0070402">
    <property type="term" value="F:NADPH binding"/>
    <property type="evidence" value="ECO:0007669"/>
    <property type="project" value="TreeGrafter"/>
</dbReference>
<dbReference type="SMART" id="SM00829">
    <property type="entry name" value="PKS_ER"/>
    <property type="match status" value="1"/>
</dbReference>
<feature type="compositionally biased region" description="Low complexity" evidence="3">
    <location>
        <begin position="16"/>
        <end position="28"/>
    </location>
</feature>
<dbReference type="Pfam" id="PF00107">
    <property type="entry name" value="ADH_zinc_N"/>
    <property type="match status" value="1"/>
</dbReference>
<evidence type="ECO:0000313" key="6">
    <source>
        <dbReference type="Proteomes" id="UP000198582"/>
    </source>
</evidence>
<dbReference type="GO" id="GO:0035925">
    <property type="term" value="F:mRNA 3'-UTR AU-rich region binding"/>
    <property type="evidence" value="ECO:0007669"/>
    <property type="project" value="TreeGrafter"/>
</dbReference>
<gene>
    <name evidence="5" type="ORF">SAMN04489732_10354</name>
</gene>
<proteinExistence type="predicted"/>
<keyword evidence="6" id="KW-1185">Reference proteome</keyword>
<evidence type="ECO:0000256" key="3">
    <source>
        <dbReference type="SAM" id="MobiDB-lite"/>
    </source>
</evidence>
<keyword evidence="1" id="KW-0521">NADP</keyword>
<name>A0A1H8U3D4_9PSEU</name>
<dbReference type="STRING" id="394193.SAMN04489732_10354"/>
<dbReference type="AlphaFoldDB" id="A0A1H8U3D4"/>
<dbReference type="OrthoDB" id="5195079at2"/>
<feature type="compositionally biased region" description="Polar residues" evidence="3">
    <location>
        <begin position="1"/>
        <end position="10"/>
    </location>
</feature>
<protein>
    <submittedName>
        <fullName evidence="5">NADPH2:quinone reductase</fullName>
    </submittedName>
</protein>
<dbReference type="Gene3D" id="3.90.180.10">
    <property type="entry name" value="Medium-chain alcohol dehydrogenases, catalytic domain"/>
    <property type="match status" value="1"/>
</dbReference>
<evidence type="ECO:0000256" key="1">
    <source>
        <dbReference type="ARBA" id="ARBA00022857"/>
    </source>
</evidence>
<dbReference type="PANTHER" id="PTHR48106">
    <property type="entry name" value="QUINONE OXIDOREDUCTASE PIG3-RELATED"/>
    <property type="match status" value="1"/>
</dbReference>
<dbReference type="SUPFAM" id="SSF51735">
    <property type="entry name" value="NAD(P)-binding Rossmann-fold domains"/>
    <property type="match status" value="1"/>
</dbReference>
<dbReference type="Pfam" id="PF08240">
    <property type="entry name" value="ADH_N"/>
    <property type="match status" value="1"/>
</dbReference>
<dbReference type="Proteomes" id="UP000198582">
    <property type="component" value="Unassembled WGS sequence"/>
</dbReference>
<evidence type="ECO:0000256" key="2">
    <source>
        <dbReference type="ARBA" id="ARBA00023002"/>
    </source>
</evidence>
<dbReference type="InterPro" id="IPR013154">
    <property type="entry name" value="ADH-like_N"/>
</dbReference>